<feature type="region of interest" description="Disordered" evidence="5">
    <location>
        <begin position="135"/>
        <end position="164"/>
    </location>
</feature>
<evidence type="ECO:0000259" key="9">
    <source>
        <dbReference type="Pfam" id="PF24961"/>
    </source>
</evidence>
<protein>
    <submittedName>
        <fullName evidence="11">Uncharacterized protein</fullName>
    </submittedName>
</protein>
<evidence type="ECO:0000313" key="12">
    <source>
        <dbReference type="Proteomes" id="UP000014977"/>
    </source>
</evidence>
<keyword evidence="2 6" id="KW-0812">Transmembrane</keyword>
<accession>S7U569</accession>
<dbReference type="CDD" id="cd07020">
    <property type="entry name" value="Clp_protease_NfeD_1"/>
    <property type="match status" value="1"/>
</dbReference>
<evidence type="ECO:0000256" key="2">
    <source>
        <dbReference type="ARBA" id="ARBA00022692"/>
    </source>
</evidence>
<dbReference type="EMBL" id="ATHJ01000033">
    <property type="protein sequence ID" value="EPR44175.1"/>
    <property type="molecule type" value="Genomic_DNA"/>
</dbReference>
<evidence type="ECO:0000256" key="5">
    <source>
        <dbReference type="SAM" id="MobiDB-lite"/>
    </source>
</evidence>
<dbReference type="InterPro" id="IPR056739">
    <property type="entry name" value="NfeD_membrane"/>
</dbReference>
<dbReference type="Pfam" id="PF25145">
    <property type="entry name" value="NfeD1b_N"/>
    <property type="match status" value="1"/>
</dbReference>
<dbReference type="SUPFAM" id="SSF52096">
    <property type="entry name" value="ClpP/crotonase"/>
    <property type="match status" value="1"/>
</dbReference>
<evidence type="ECO:0000256" key="3">
    <source>
        <dbReference type="ARBA" id="ARBA00022989"/>
    </source>
</evidence>
<dbReference type="Pfam" id="PF01957">
    <property type="entry name" value="NfeD"/>
    <property type="match status" value="1"/>
</dbReference>
<dbReference type="PANTHER" id="PTHR33507:SF4">
    <property type="entry name" value="NODULATION COMPETITIVENESS PROTEIN NFED"/>
    <property type="match status" value="1"/>
</dbReference>
<comment type="subcellular location">
    <subcellularLocation>
        <location evidence="1">Membrane</location>
        <topology evidence="1">Multi-pass membrane protein</topology>
    </subcellularLocation>
</comment>
<evidence type="ECO:0000256" key="7">
    <source>
        <dbReference type="SAM" id="SignalP"/>
    </source>
</evidence>
<proteinExistence type="predicted"/>
<dbReference type="InterPro" id="IPR002810">
    <property type="entry name" value="NfeD-like_C"/>
</dbReference>
<evidence type="ECO:0000313" key="11">
    <source>
        <dbReference type="EMBL" id="EPR44175.1"/>
    </source>
</evidence>
<dbReference type="PANTHER" id="PTHR33507">
    <property type="entry name" value="INNER MEMBRANE PROTEIN YBBJ"/>
    <property type="match status" value="1"/>
</dbReference>
<evidence type="ECO:0000259" key="8">
    <source>
        <dbReference type="Pfam" id="PF01957"/>
    </source>
</evidence>
<keyword evidence="3 6" id="KW-1133">Transmembrane helix</keyword>
<reference evidence="11 12" key="1">
    <citation type="journal article" date="2013" name="Genome Announc.">
        <title>Draft genome sequences for three mercury-methylating, sulfate-reducing bacteria.</title>
        <authorList>
            <person name="Brown S.D."/>
            <person name="Hurt R.A.Jr."/>
            <person name="Gilmour C.C."/>
            <person name="Elias D.A."/>
        </authorList>
    </citation>
    <scope>NUCLEOTIDE SEQUENCE [LARGE SCALE GENOMIC DNA]</scope>
    <source>
        <strain evidence="11 12">DSM 2059</strain>
    </source>
</reference>
<feature type="transmembrane region" description="Helical" evidence="6">
    <location>
        <begin position="366"/>
        <end position="387"/>
    </location>
</feature>
<dbReference type="Proteomes" id="UP000014977">
    <property type="component" value="Unassembled WGS sequence"/>
</dbReference>
<dbReference type="RefSeq" id="WP_020875421.1">
    <property type="nucleotide sequence ID" value="NZ_ATHJ01000033.1"/>
</dbReference>
<dbReference type="SUPFAM" id="SSF141322">
    <property type="entry name" value="NfeD domain-like"/>
    <property type="match status" value="1"/>
</dbReference>
<dbReference type="STRING" id="897.B2D07_04200"/>
<feature type="transmembrane region" description="Helical" evidence="6">
    <location>
        <begin position="311"/>
        <end position="328"/>
    </location>
</feature>
<dbReference type="PATRIC" id="fig|1121405.3.peg.388"/>
<dbReference type="Gene3D" id="3.90.226.10">
    <property type="entry name" value="2-enoyl-CoA Hydratase, Chain A, domain 1"/>
    <property type="match status" value="1"/>
</dbReference>
<dbReference type="InterPro" id="IPR029045">
    <property type="entry name" value="ClpP/crotonase-like_dom_sf"/>
</dbReference>
<dbReference type="OrthoDB" id="5289056at2"/>
<feature type="domain" description="NfeD-like C-terminal" evidence="8">
    <location>
        <begin position="398"/>
        <end position="453"/>
    </location>
</feature>
<evidence type="ECO:0000256" key="6">
    <source>
        <dbReference type="SAM" id="Phobius"/>
    </source>
</evidence>
<dbReference type="FunFam" id="3.90.226.10:FF:000089">
    <property type="entry name" value="Membrane-bound serine protease"/>
    <property type="match status" value="1"/>
</dbReference>
<organism evidence="11 12">
    <name type="scientific">Desulfococcus multivorans DSM 2059</name>
    <dbReference type="NCBI Taxonomy" id="1121405"/>
    <lineage>
        <taxon>Bacteria</taxon>
        <taxon>Pseudomonadati</taxon>
        <taxon>Thermodesulfobacteriota</taxon>
        <taxon>Desulfobacteria</taxon>
        <taxon>Desulfobacterales</taxon>
        <taxon>Desulfococcaceae</taxon>
        <taxon>Desulfococcus</taxon>
    </lineage>
</organism>
<dbReference type="GO" id="GO:0016020">
    <property type="term" value="C:membrane"/>
    <property type="evidence" value="ECO:0007669"/>
    <property type="project" value="UniProtKB-SubCell"/>
</dbReference>
<dbReference type="InterPro" id="IPR052165">
    <property type="entry name" value="Membrane_assoc_protease"/>
</dbReference>
<evidence type="ECO:0000256" key="1">
    <source>
        <dbReference type="ARBA" id="ARBA00004141"/>
    </source>
</evidence>
<keyword evidence="4 6" id="KW-0472">Membrane</keyword>
<feature type="transmembrane region" description="Helical" evidence="6">
    <location>
        <begin position="335"/>
        <end position="354"/>
    </location>
</feature>
<feature type="transmembrane region" description="Helical" evidence="6">
    <location>
        <begin position="258"/>
        <end position="280"/>
    </location>
</feature>
<dbReference type="InterPro" id="IPR012340">
    <property type="entry name" value="NA-bd_OB-fold"/>
</dbReference>
<dbReference type="Gene3D" id="2.40.50.140">
    <property type="entry name" value="Nucleic acid-binding proteins"/>
    <property type="match status" value="1"/>
</dbReference>
<feature type="chain" id="PRO_5030177253" evidence="7">
    <location>
        <begin position="23"/>
        <end position="458"/>
    </location>
</feature>
<keyword evidence="12" id="KW-1185">Reference proteome</keyword>
<dbReference type="Pfam" id="PF24961">
    <property type="entry name" value="NfeD_membrane"/>
    <property type="match status" value="1"/>
</dbReference>
<feature type="compositionally biased region" description="Basic and acidic residues" evidence="5">
    <location>
        <begin position="150"/>
        <end position="161"/>
    </location>
</feature>
<keyword evidence="7" id="KW-0732">Signal</keyword>
<feature type="signal peptide" evidence="7">
    <location>
        <begin position="1"/>
        <end position="22"/>
    </location>
</feature>
<evidence type="ECO:0000259" key="10">
    <source>
        <dbReference type="Pfam" id="PF25145"/>
    </source>
</evidence>
<evidence type="ECO:0000256" key="4">
    <source>
        <dbReference type="ARBA" id="ARBA00023136"/>
    </source>
</evidence>
<name>S7U569_DESML</name>
<comment type="caution">
    <text evidence="11">The sequence shown here is derived from an EMBL/GenBank/DDBJ whole genome shotgun (WGS) entry which is preliminary data.</text>
</comment>
<gene>
    <name evidence="11" type="ORF">dsmv_1125</name>
</gene>
<dbReference type="eggNOG" id="COG1030">
    <property type="taxonomic scope" value="Bacteria"/>
</dbReference>
<sequence length="458" mass="48000">MKIFSLLMVLLWGLQPMAAVQAAPPDGAAGPSAQILHITGPIGPATAEFVHDGFGIARARNAALIILAMDTPGGLAESMRAVIHDILDSPVPVAGFVFPSGSRADSAGTYILYAAHVAAMAPGTNLGAATPVMIGGGLPLPGPDDEPKPDDDQKPQPDKPAKGAMAAKVVNDAAAYIRSLAEMRGRNAEWAERSVREGVSLSVNEALEMKVIDVVAADIDALLERIDGRKVTAAGRQVTLRTAGLKAETIEPGWRIRLLSILTNPNIAFILMLVGVYGLIFEFANPGSVGPGVFGGICLLLGFYALNVLPINTTGLGLLLLAIALMAAEAFVPSFGILGIGGIIAFVLAAMMLFDSDIPGFRISWPVIAVTAAGSGGLLIFLLGYAWRAQRRPVTTGVESLVGKSAEVLEWSHGQGYVRLGGERWKAVGEGNFSPRDRVEVLAGRGLVLVVHKKHHKL</sequence>
<feature type="domain" description="NfeD integral membrane" evidence="9">
    <location>
        <begin position="266"/>
        <end position="383"/>
    </location>
</feature>
<dbReference type="InterPro" id="IPR056738">
    <property type="entry name" value="NfeD1b_N"/>
</dbReference>
<dbReference type="AlphaFoldDB" id="S7U569"/>
<feature type="domain" description="NfeD1b N-terminal" evidence="10">
    <location>
        <begin position="44"/>
        <end position="225"/>
    </location>
</feature>